<evidence type="ECO:0000313" key="5">
    <source>
        <dbReference type="Proteomes" id="UP001472866"/>
    </source>
</evidence>
<evidence type="ECO:0000256" key="2">
    <source>
        <dbReference type="SAM" id="MobiDB-lite"/>
    </source>
</evidence>
<dbReference type="EMBL" id="CP151503">
    <property type="protein sequence ID" value="WZN60521.1"/>
    <property type="molecule type" value="Genomic_DNA"/>
</dbReference>
<evidence type="ECO:0000256" key="1">
    <source>
        <dbReference type="ARBA" id="ARBA00008791"/>
    </source>
</evidence>
<sequence length="331" mass="36005">MSDCDITRDSVARPRPHMGLSPVLENEGPSEARRVLFAVGDLMLLKETEYAWARLSAVLHKDDSLHVVHVETAESVEVSSHRGGVVFPVFNDRKEPRRKWLPSFCDLTPFKDHRVLLLKSGPGVTVEQAILRYIEEFSIDLVVMASRDLSTAARLLCGSTTSEVVRLSSCPVMVIRRPFFAVQPPPKPAHPRRRSIVIALAYQTPEESMKIVTWAITNGILLTSDDVVIVSAVKHTSEKAKARSALVACCEAVRAHKAKFQANVEPLVPQVLIGEFAGSAIATAVAAAGAVSFLICGSTKTGLSRLLGSVSSYFIQNATCPVIVVRDQGNL</sequence>
<dbReference type="Proteomes" id="UP001472866">
    <property type="component" value="Chromosome 03"/>
</dbReference>
<dbReference type="PRINTS" id="PR01438">
    <property type="entry name" value="UNVRSLSTRESS"/>
</dbReference>
<gene>
    <name evidence="4" type="ORF">HKI87_03g20550</name>
</gene>
<evidence type="ECO:0000259" key="3">
    <source>
        <dbReference type="Pfam" id="PF00582"/>
    </source>
</evidence>
<dbReference type="InterPro" id="IPR006015">
    <property type="entry name" value="Universal_stress_UspA"/>
</dbReference>
<keyword evidence="5" id="KW-1185">Reference proteome</keyword>
<dbReference type="Gene3D" id="3.40.50.620">
    <property type="entry name" value="HUPs"/>
    <property type="match status" value="1"/>
</dbReference>
<dbReference type="SUPFAM" id="SSF52402">
    <property type="entry name" value="Adenine nucleotide alpha hydrolases-like"/>
    <property type="match status" value="2"/>
</dbReference>
<dbReference type="Gene3D" id="3.40.50.12370">
    <property type="match status" value="1"/>
</dbReference>
<dbReference type="AlphaFoldDB" id="A0AAX4P394"/>
<evidence type="ECO:0000313" key="4">
    <source>
        <dbReference type="EMBL" id="WZN60521.1"/>
    </source>
</evidence>
<comment type="similarity">
    <text evidence="1">Belongs to the universal stress protein A family.</text>
</comment>
<organism evidence="4 5">
    <name type="scientific">Chloropicon roscoffensis</name>
    <dbReference type="NCBI Taxonomy" id="1461544"/>
    <lineage>
        <taxon>Eukaryota</taxon>
        <taxon>Viridiplantae</taxon>
        <taxon>Chlorophyta</taxon>
        <taxon>Chloropicophyceae</taxon>
        <taxon>Chloropicales</taxon>
        <taxon>Chloropicaceae</taxon>
        <taxon>Chloropicon</taxon>
    </lineage>
</organism>
<feature type="compositionally biased region" description="Basic and acidic residues" evidence="2">
    <location>
        <begin position="1"/>
        <end position="12"/>
    </location>
</feature>
<protein>
    <submittedName>
        <fullName evidence="4">Usp domain-containing protein</fullName>
    </submittedName>
</protein>
<dbReference type="PANTHER" id="PTHR46268:SF6">
    <property type="entry name" value="UNIVERSAL STRESS PROTEIN UP12"/>
    <property type="match status" value="1"/>
</dbReference>
<feature type="region of interest" description="Disordered" evidence="2">
    <location>
        <begin position="1"/>
        <end position="25"/>
    </location>
</feature>
<name>A0AAX4P394_9CHLO</name>
<feature type="domain" description="UspA" evidence="3">
    <location>
        <begin position="200"/>
        <end position="326"/>
    </location>
</feature>
<proteinExistence type="inferred from homology"/>
<dbReference type="Pfam" id="PF00582">
    <property type="entry name" value="Usp"/>
    <property type="match status" value="2"/>
</dbReference>
<feature type="domain" description="UspA" evidence="3">
    <location>
        <begin position="126"/>
        <end position="176"/>
    </location>
</feature>
<accession>A0AAX4P394</accession>
<reference evidence="4 5" key="1">
    <citation type="submission" date="2024-03" db="EMBL/GenBank/DDBJ databases">
        <title>Complete genome sequence of the green alga Chloropicon roscoffensis RCC1871.</title>
        <authorList>
            <person name="Lemieux C."/>
            <person name="Pombert J.-F."/>
            <person name="Otis C."/>
            <person name="Turmel M."/>
        </authorList>
    </citation>
    <scope>NUCLEOTIDE SEQUENCE [LARGE SCALE GENOMIC DNA]</scope>
    <source>
        <strain evidence="4 5">RCC1871</strain>
    </source>
</reference>
<dbReference type="PANTHER" id="PTHR46268">
    <property type="entry name" value="STRESS RESPONSE PROTEIN NHAX"/>
    <property type="match status" value="1"/>
</dbReference>
<dbReference type="InterPro" id="IPR006016">
    <property type="entry name" value="UspA"/>
</dbReference>
<dbReference type="InterPro" id="IPR014729">
    <property type="entry name" value="Rossmann-like_a/b/a_fold"/>
</dbReference>